<name>A0ABU2FJK2_9EURY</name>
<dbReference type="Gene3D" id="3.30.565.10">
    <property type="entry name" value="Histidine kinase-like ATPase, C-terminal domain"/>
    <property type="match status" value="1"/>
</dbReference>
<dbReference type="SUPFAM" id="SSF52172">
    <property type="entry name" value="CheY-like"/>
    <property type="match status" value="1"/>
</dbReference>
<accession>A0ABU2FJK2</accession>
<evidence type="ECO:0000256" key="3">
    <source>
        <dbReference type="ARBA" id="ARBA00022553"/>
    </source>
</evidence>
<dbReference type="PROSITE" id="PS50109">
    <property type="entry name" value="HIS_KIN"/>
    <property type="match status" value="1"/>
</dbReference>
<dbReference type="Pfam" id="PF00512">
    <property type="entry name" value="HisKA"/>
    <property type="match status" value="1"/>
</dbReference>
<dbReference type="PRINTS" id="PR00344">
    <property type="entry name" value="BCTRLSENSOR"/>
</dbReference>
<keyword evidence="8" id="KW-0067">ATP-binding</keyword>
<dbReference type="InterPro" id="IPR011006">
    <property type="entry name" value="CheY-like_superfamily"/>
</dbReference>
<dbReference type="CDD" id="cd00082">
    <property type="entry name" value="HisKA"/>
    <property type="match status" value="1"/>
</dbReference>
<evidence type="ECO:0000256" key="2">
    <source>
        <dbReference type="ARBA" id="ARBA00012438"/>
    </source>
</evidence>
<protein>
    <recommendedName>
        <fullName evidence="2">histidine kinase</fullName>
        <ecNumber evidence="2">2.7.13.3</ecNumber>
    </recommendedName>
</protein>
<dbReference type="SUPFAM" id="SSF55874">
    <property type="entry name" value="ATPase domain of HSP90 chaperone/DNA topoisomerase II/histidine kinase"/>
    <property type="match status" value="1"/>
</dbReference>
<keyword evidence="5" id="KW-0418">Kinase</keyword>
<dbReference type="SUPFAM" id="SSF47384">
    <property type="entry name" value="Homodimeric domain of signal transducing histidine kinase"/>
    <property type="match status" value="1"/>
</dbReference>
<evidence type="ECO:0000259" key="7">
    <source>
        <dbReference type="PROSITE" id="PS50109"/>
    </source>
</evidence>
<dbReference type="SMART" id="SM00387">
    <property type="entry name" value="HATPase_c"/>
    <property type="match status" value="1"/>
</dbReference>
<dbReference type="InterPro" id="IPR004358">
    <property type="entry name" value="Sig_transdc_His_kin-like_C"/>
</dbReference>
<dbReference type="InterPro" id="IPR005467">
    <property type="entry name" value="His_kinase_dom"/>
</dbReference>
<evidence type="ECO:0000313" key="9">
    <source>
        <dbReference type="Proteomes" id="UP001268864"/>
    </source>
</evidence>
<dbReference type="Gene3D" id="3.40.50.2300">
    <property type="match status" value="1"/>
</dbReference>
<dbReference type="GO" id="GO:0005524">
    <property type="term" value="F:ATP binding"/>
    <property type="evidence" value="ECO:0007669"/>
    <property type="project" value="UniProtKB-KW"/>
</dbReference>
<dbReference type="InterPro" id="IPR003594">
    <property type="entry name" value="HATPase_dom"/>
</dbReference>
<dbReference type="PANTHER" id="PTHR43711:SF1">
    <property type="entry name" value="HISTIDINE KINASE 1"/>
    <property type="match status" value="1"/>
</dbReference>
<evidence type="ECO:0000256" key="4">
    <source>
        <dbReference type="ARBA" id="ARBA00022679"/>
    </source>
</evidence>
<evidence type="ECO:0000256" key="1">
    <source>
        <dbReference type="ARBA" id="ARBA00000085"/>
    </source>
</evidence>
<comment type="caution">
    <text evidence="8">The sequence shown here is derived from an EMBL/GenBank/DDBJ whole genome shotgun (WGS) entry which is preliminary data.</text>
</comment>
<dbReference type="PANTHER" id="PTHR43711">
    <property type="entry name" value="TWO-COMPONENT HISTIDINE KINASE"/>
    <property type="match status" value="1"/>
</dbReference>
<keyword evidence="8" id="KW-0547">Nucleotide-binding</keyword>
<dbReference type="RefSeq" id="WP_310898752.1">
    <property type="nucleotide sequence ID" value="NZ_JAMQOS010000001.1"/>
</dbReference>
<dbReference type="InterPro" id="IPR050736">
    <property type="entry name" value="Sensor_HK_Regulatory"/>
</dbReference>
<dbReference type="InterPro" id="IPR036097">
    <property type="entry name" value="HisK_dim/P_sf"/>
</dbReference>
<reference evidence="8 9" key="1">
    <citation type="submission" date="2022-06" db="EMBL/GenBank/DDBJ databases">
        <title>Halomicroarcula sp. a new haloarchaeum isolate from saline soil.</title>
        <authorList>
            <person name="Strakova D."/>
            <person name="Galisteo C."/>
            <person name="Sanchez-Porro C."/>
            <person name="Ventosa A."/>
        </authorList>
    </citation>
    <scope>NUCLEOTIDE SEQUENCE [LARGE SCALE GENOMIC DNA]</scope>
    <source>
        <strain evidence="8 9">S3CR25-11</strain>
    </source>
</reference>
<dbReference type="InterPro" id="IPR001789">
    <property type="entry name" value="Sig_transdc_resp-reg_receiver"/>
</dbReference>
<dbReference type="CDD" id="cd00156">
    <property type="entry name" value="REC"/>
    <property type="match status" value="1"/>
</dbReference>
<organism evidence="8 9">
    <name type="scientific">Haloarcula onubensis</name>
    <dbReference type="NCBI Taxonomy" id="2950539"/>
    <lineage>
        <taxon>Archaea</taxon>
        <taxon>Methanobacteriati</taxon>
        <taxon>Methanobacteriota</taxon>
        <taxon>Stenosarchaea group</taxon>
        <taxon>Halobacteria</taxon>
        <taxon>Halobacteriales</taxon>
        <taxon>Haloarculaceae</taxon>
        <taxon>Haloarcula</taxon>
    </lineage>
</organism>
<dbReference type="Gene3D" id="1.10.287.130">
    <property type="match status" value="1"/>
</dbReference>
<dbReference type="SMART" id="SM00388">
    <property type="entry name" value="HisKA"/>
    <property type="match status" value="1"/>
</dbReference>
<dbReference type="EMBL" id="JAMQOS010000001">
    <property type="protein sequence ID" value="MDS0280908.1"/>
    <property type="molecule type" value="Genomic_DNA"/>
</dbReference>
<keyword evidence="4" id="KW-0808">Transferase</keyword>
<comment type="catalytic activity">
    <reaction evidence="1">
        <text>ATP + protein L-histidine = ADP + protein N-phospho-L-histidine.</text>
        <dbReference type="EC" id="2.7.13.3"/>
    </reaction>
</comment>
<proteinExistence type="predicted"/>
<dbReference type="InterPro" id="IPR003661">
    <property type="entry name" value="HisK_dim/P_dom"/>
</dbReference>
<gene>
    <name evidence="8" type="ORF">NDI86_02160</name>
</gene>
<dbReference type="InterPro" id="IPR036890">
    <property type="entry name" value="HATPase_C_sf"/>
</dbReference>
<keyword evidence="3" id="KW-0597">Phosphoprotein</keyword>
<evidence type="ECO:0000256" key="5">
    <source>
        <dbReference type="ARBA" id="ARBA00022777"/>
    </source>
</evidence>
<feature type="domain" description="Histidine kinase" evidence="7">
    <location>
        <begin position="293"/>
        <end position="480"/>
    </location>
</feature>
<evidence type="ECO:0000256" key="6">
    <source>
        <dbReference type="ARBA" id="ARBA00023012"/>
    </source>
</evidence>
<dbReference type="EC" id="2.7.13.3" evidence="2"/>
<keyword evidence="9" id="KW-1185">Reference proteome</keyword>
<sequence>MERPDRVALVDNGIAEPGIESALTREAFDVRTVPDIERLEALLETVTMDCVVSTYQVPRRDGLEYMGGLHALETVATLQPDVPRILYTDIVNQDIAREAVALGLFDYIPTNTEASLDRLVTRVVDATAKHRAERRVDELSRVNEVIREVLTVLVRAESHERVYESVTTTLVATEAYDGALFGRLEGGGVERLATAGTVTDPAVERCLESGEAVTAVDGGTRHSVVVPVTDDGLALVLFADRPEAFGSTERDVLTQLGGAIRYSLDAITAYETLERREATLAEKTDRLSTFASVVGHDLRNPLSVAMGNLELARAGDLDRLDDVESALERMAEMIDEVLALAQEGEHSIATEPVDLAATVEAAWGTVDTGDATLDGPDGGVVTADAGQLQRLFENLFRNSVEHGGPEVTVTVERTEDGVAVADDGPGFDQPDPASAFELGVTGSESGTGLGLAVVENVAEAHGWSVRAGESEVGGARFELSGVAFED</sequence>
<keyword evidence="6" id="KW-0902">Two-component regulatory system</keyword>
<dbReference type="Pfam" id="PF00072">
    <property type="entry name" value="Response_reg"/>
    <property type="match status" value="1"/>
</dbReference>
<dbReference type="Proteomes" id="UP001268864">
    <property type="component" value="Unassembled WGS sequence"/>
</dbReference>
<dbReference type="Pfam" id="PF02518">
    <property type="entry name" value="HATPase_c"/>
    <property type="match status" value="1"/>
</dbReference>
<evidence type="ECO:0000313" key="8">
    <source>
        <dbReference type="EMBL" id="MDS0280908.1"/>
    </source>
</evidence>